<evidence type="ECO:0000313" key="6">
    <source>
        <dbReference type="Proteomes" id="UP001431572"/>
    </source>
</evidence>
<reference evidence="4" key="2">
    <citation type="journal article" date="2024" name="Nature">
        <title>Anoxygenic phototroph of the Chloroflexota uses a type I reaction centre.</title>
        <authorList>
            <person name="Tsuji J.M."/>
            <person name="Shaw N.A."/>
            <person name="Nagashima S."/>
            <person name="Venkiteswaran J.J."/>
            <person name="Schiff S.L."/>
            <person name="Watanabe T."/>
            <person name="Fukui M."/>
            <person name="Hanada S."/>
            <person name="Tank M."/>
            <person name="Neufeld J.D."/>
        </authorList>
    </citation>
    <scope>NUCLEOTIDE SEQUENCE</scope>
    <source>
        <strain evidence="4">L227-S17</strain>
    </source>
</reference>
<feature type="domain" description="Lipid/polyisoprenoid-binding YceI-like" evidence="2">
    <location>
        <begin position="2"/>
        <end position="171"/>
    </location>
</feature>
<dbReference type="SMART" id="SM00867">
    <property type="entry name" value="YceI"/>
    <property type="match status" value="1"/>
</dbReference>
<dbReference type="PANTHER" id="PTHR34406">
    <property type="entry name" value="PROTEIN YCEI"/>
    <property type="match status" value="1"/>
</dbReference>
<dbReference type="SUPFAM" id="SSF101874">
    <property type="entry name" value="YceI-like"/>
    <property type="match status" value="1"/>
</dbReference>
<keyword evidence="6" id="KW-1185">Reference proteome</keyword>
<dbReference type="PANTHER" id="PTHR34406:SF1">
    <property type="entry name" value="PROTEIN YCEI"/>
    <property type="match status" value="1"/>
</dbReference>
<proteinExistence type="inferred from homology"/>
<protein>
    <submittedName>
        <fullName evidence="3">YceI family protein</fullName>
    </submittedName>
</protein>
<dbReference type="RefSeq" id="WP_341468345.1">
    <property type="nucleotide sequence ID" value="NZ_CP128399.1"/>
</dbReference>
<dbReference type="Pfam" id="PF04264">
    <property type="entry name" value="YceI"/>
    <property type="match status" value="1"/>
</dbReference>
<dbReference type="Proteomes" id="UP001431572">
    <property type="component" value="Chromosome 1"/>
</dbReference>
<dbReference type="Proteomes" id="UP000521676">
    <property type="component" value="Unassembled WGS sequence"/>
</dbReference>
<dbReference type="AlphaFoldDB" id="A0A8T7LRE9"/>
<comment type="similarity">
    <text evidence="1">Belongs to the UPF0312 family.</text>
</comment>
<dbReference type="EMBL" id="JACATZ010000001">
    <property type="protein sequence ID" value="NWJ44568.1"/>
    <property type="molecule type" value="Genomic_DNA"/>
</dbReference>
<gene>
    <name evidence="3" type="ORF">HXX08_01700</name>
    <name evidence="4" type="ORF">OZ401_002260</name>
</gene>
<reference evidence="3 5" key="1">
    <citation type="submission" date="2020-06" db="EMBL/GenBank/DDBJ databases">
        <title>Anoxygenic phototrophic Chloroflexota member uses a Type I reaction center.</title>
        <authorList>
            <person name="Tsuji J.M."/>
            <person name="Shaw N.A."/>
            <person name="Nagashima S."/>
            <person name="Venkiteswaran J."/>
            <person name="Schiff S.L."/>
            <person name="Hanada S."/>
            <person name="Tank M."/>
            <person name="Neufeld J.D."/>
        </authorList>
    </citation>
    <scope>NUCLEOTIDE SEQUENCE [LARGE SCALE GENOMIC DNA]</scope>
    <source>
        <strain evidence="3">L227-S17</strain>
    </source>
</reference>
<evidence type="ECO:0000256" key="1">
    <source>
        <dbReference type="ARBA" id="ARBA00008812"/>
    </source>
</evidence>
<evidence type="ECO:0000259" key="2">
    <source>
        <dbReference type="SMART" id="SM00867"/>
    </source>
</evidence>
<dbReference type="InterPro" id="IPR036761">
    <property type="entry name" value="TTHA0802/YceI-like_sf"/>
</dbReference>
<evidence type="ECO:0000313" key="5">
    <source>
        <dbReference type="Proteomes" id="UP000521676"/>
    </source>
</evidence>
<evidence type="ECO:0000313" key="3">
    <source>
        <dbReference type="EMBL" id="NWJ44568.1"/>
    </source>
</evidence>
<dbReference type="InterPro" id="IPR007372">
    <property type="entry name" value="Lipid/polyisoprenoid-bd_YceI"/>
</dbReference>
<name>A0A8T7LRE9_9CHLR</name>
<accession>A0A8T7LRE9</accession>
<dbReference type="EMBL" id="CP128399">
    <property type="protein sequence ID" value="WJW66459.1"/>
    <property type="molecule type" value="Genomic_DNA"/>
</dbReference>
<evidence type="ECO:0000313" key="4">
    <source>
        <dbReference type="EMBL" id="WJW66459.1"/>
    </source>
</evidence>
<sequence>MIWNIDGGKSAIVFGVKHLMFSTVKGRFHKISGMVDWDEENPANSIIEATVDTGSIQTDDKSRDKHLRSEDFFDVKHYPYMTFKSTKVKPLGHNKYRLIGNMTIKTVTKEVTFEVDYAGRKSNAFEGNFSAFRATAQINRKEFGLVWNAAIEAGGVAVGDQIKIELLINTARESAVTVAA</sequence>
<organism evidence="3 5">
    <name type="scientific">Candidatus Chlorohelix allophototropha</name>
    <dbReference type="NCBI Taxonomy" id="3003348"/>
    <lineage>
        <taxon>Bacteria</taxon>
        <taxon>Bacillati</taxon>
        <taxon>Chloroflexota</taxon>
        <taxon>Chloroflexia</taxon>
        <taxon>Candidatus Chloroheliales</taxon>
        <taxon>Candidatus Chloroheliaceae</taxon>
        <taxon>Candidatus Chlorohelix</taxon>
    </lineage>
</organism>
<dbReference type="Gene3D" id="2.40.128.110">
    <property type="entry name" value="Lipid/polyisoprenoid-binding, YceI-like"/>
    <property type="match status" value="1"/>
</dbReference>